<dbReference type="PANTHER" id="PTHR22069:SF0">
    <property type="entry name" value="RADIAL SPOKE HEAD PROTEIN 9 HOMOLOG"/>
    <property type="match status" value="1"/>
</dbReference>
<keyword evidence="3" id="KW-0970">Cilium biogenesis/degradation</keyword>
<evidence type="ECO:0000256" key="12">
    <source>
        <dbReference type="SAM" id="MobiDB-lite"/>
    </source>
</evidence>
<dbReference type="Pfam" id="PF00595">
    <property type="entry name" value="PDZ"/>
    <property type="match status" value="1"/>
</dbReference>
<dbReference type="CDD" id="cd23068">
    <property type="entry name" value="PDZ_ZASP52-like"/>
    <property type="match status" value="1"/>
</dbReference>
<keyword evidence="6" id="KW-0206">Cytoskeleton</keyword>
<dbReference type="GO" id="GO:0044458">
    <property type="term" value="P:motile cilium assembly"/>
    <property type="evidence" value="ECO:0007669"/>
    <property type="project" value="TreeGrafter"/>
</dbReference>
<evidence type="ECO:0000256" key="11">
    <source>
        <dbReference type="SAM" id="Coils"/>
    </source>
</evidence>
<organism evidence="14 15">
    <name type="scientific">Microctonus aethiopoides</name>
    <dbReference type="NCBI Taxonomy" id="144406"/>
    <lineage>
        <taxon>Eukaryota</taxon>
        <taxon>Metazoa</taxon>
        <taxon>Ecdysozoa</taxon>
        <taxon>Arthropoda</taxon>
        <taxon>Hexapoda</taxon>
        <taxon>Insecta</taxon>
        <taxon>Pterygota</taxon>
        <taxon>Neoptera</taxon>
        <taxon>Endopterygota</taxon>
        <taxon>Hymenoptera</taxon>
        <taxon>Apocrita</taxon>
        <taxon>Ichneumonoidea</taxon>
        <taxon>Braconidae</taxon>
        <taxon>Euphorinae</taxon>
        <taxon>Microctonus</taxon>
    </lineage>
</organism>
<evidence type="ECO:0000256" key="10">
    <source>
        <dbReference type="ARBA" id="ARBA00041080"/>
    </source>
</evidence>
<evidence type="ECO:0000256" key="4">
    <source>
        <dbReference type="ARBA" id="ARBA00022846"/>
    </source>
</evidence>
<evidence type="ECO:0000313" key="14">
    <source>
        <dbReference type="EMBL" id="KAK0171392.1"/>
    </source>
</evidence>
<dbReference type="FunFam" id="2.30.42.10:FF:000055">
    <property type="entry name" value="PDZ and LIM domain protein 3"/>
    <property type="match status" value="1"/>
</dbReference>
<reference evidence="14" key="1">
    <citation type="journal article" date="2023" name="bioRxiv">
        <title>Scaffold-level genome assemblies of two parasitoid biocontrol wasps reveal the parthenogenesis mechanism and an associated novel virus.</title>
        <authorList>
            <person name="Inwood S."/>
            <person name="Skelly J."/>
            <person name="Guhlin J."/>
            <person name="Harrop T."/>
            <person name="Goldson S."/>
            <person name="Dearden P."/>
        </authorList>
    </citation>
    <scope>NUCLEOTIDE SEQUENCE</scope>
    <source>
        <strain evidence="14">Irish</strain>
        <tissue evidence="14">Whole body</tissue>
    </source>
</reference>
<sequence length="1005" mass="114057">MFSRDSPQNLSTEDALIVTGPLLSPKVGRLSESLEYVSCSGVFIRAEKLEFLKNSLVLLQKENHFKKIYYWGKIIGSENDYHIAYGYMKDCIKDQIYYYSLNCLDWLLLPKVIRTARVLTPFASHLFQGNPSNVSIIDVADELFTYNVDETTIILESPIPKKLKEEDRLAVTIDMINKHTMVIPRGSWLRHQGGEIIENPAFFGCLNLNESAQLKSYLHARPPQAEWNENLLKIYDYNYGFDFLDPIHVDIPEKSWNLQLHSKNNTIILQNLCWPGMTFYHIINSPYYGSIYVGNGKKNLNVPFMSPFNMSIIDIKFTKFDNTPWGFRLAGGSDFPQPLTVIKVSEGSLAECMGLKLGDVIVRLNDRPVVSMTHGQAHEAIVLAGNNFTLGISRTKELQEAVDAIQSETFVPYTIPLEDILLNPMNSIDKPYENEIIENNQENGEKSEESKGDVLDVSIPDKPVDENSEFVPNKNLTDDEIAQLIIEEEELLAAGDQSVLGVNFKKLRPRAPLLKESKVLEELQSIALEDPPQLQEIKHKSTFLQKPERPIPQSKKTEELHAIDQSQGYKVVIVKQTKKSVIERLSKCGILDPDNSKVVEPPMSEFSIAQKETRIAITPEVDLCSRPASKVEIADDDDDDDDIDNDGKEVNNCEIPSDGGFLTDTSDINDCCKSPCNVVEMKDEELIELSKTPESQAPIFDKEKIKQLVSTELSLEKQLENVQSQLIALKQLPSEIENHLRIVTEQLHKIMELSGVQNGLNETGSRRSSLDQEEIIETDSCRESKYIEEDHTLSKSNEDISGSRSSLTMSDQLPAIVEPIQIENEELEEIEPPEMKELTMNVLSEDRHVKKCVASYETRVFRSRDPSPAPSYGSYEPDPNLSPKDQIIQELKHRGGRKRSHDLWPQAKQLELTYGRRWRCPNDFFNDEMIAEVLSGQAEVIRGRALGVNFKKYEKEWLPNYDHLMNSSVYKMLHKLEREPKTGIPARPPKVPAAEDILERVNTPA</sequence>
<dbReference type="InterPro" id="IPR036034">
    <property type="entry name" value="PDZ_sf"/>
</dbReference>
<keyword evidence="11" id="KW-0175">Coiled coil</keyword>
<dbReference type="GO" id="GO:0005930">
    <property type="term" value="C:axoneme"/>
    <property type="evidence" value="ECO:0007669"/>
    <property type="project" value="TreeGrafter"/>
</dbReference>
<dbReference type="GO" id="GO:0060294">
    <property type="term" value="P:cilium movement involved in cell motility"/>
    <property type="evidence" value="ECO:0007669"/>
    <property type="project" value="TreeGrafter"/>
</dbReference>
<evidence type="ECO:0000256" key="3">
    <source>
        <dbReference type="ARBA" id="ARBA00022794"/>
    </source>
</evidence>
<comment type="caution">
    <text evidence="14">The sequence shown here is derived from an EMBL/GenBank/DDBJ whole genome shotgun (WGS) entry which is preliminary data.</text>
</comment>
<dbReference type="InterPro" id="IPR001478">
    <property type="entry name" value="PDZ"/>
</dbReference>
<comment type="similarity">
    <text evidence="9">Belongs to the flagellar radial spoke RSP9 family.</text>
</comment>
<keyword evidence="4" id="KW-0282">Flagellum</keyword>
<evidence type="ECO:0000256" key="5">
    <source>
        <dbReference type="ARBA" id="ARBA00023069"/>
    </source>
</evidence>
<dbReference type="PANTHER" id="PTHR22069">
    <property type="entry name" value="MITOCHONDRIAL RIBOSOMAL PROTEIN S18"/>
    <property type="match status" value="1"/>
</dbReference>
<protein>
    <recommendedName>
        <fullName evidence="10">Radial spoke head protein 9 homolog</fullName>
    </recommendedName>
</protein>
<keyword evidence="15" id="KW-1185">Reference proteome</keyword>
<reference evidence="14" key="2">
    <citation type="submission" date="2023-03" db="EMBL/GenBank/DDBJ databases">
        <authorList>
            <person name="Inwood S.N."/>
            <person name="Skelly J.G."/>
            <person name="Guhlin J."/>
            <person name="Harrop T.W.R."/>
            <person name="Goldson S.G."/>
            <person name="Dearden P.K."/>
        </authorList>
    </citation>
    <scope>NUCLEOTIDE SEQUENCE</scope>
    <source>
        <strain evidence="14">Irish</strain>
        <tissue evidence="14">Whole body</tissue>
    </source>
</reference>
<feature type="domain" description="PDZ" evidence="13">
    <location>
        <begin position="314"/>
        <end position="396"/>
    </location>
</feature>
<dbReference type="AlphaFoldDB" id="A0AA39FKQ8"/>
<dbReference type="EMBL" id="JAQQBS010000003">
    <property type="protein sequence ID" value="KAK0171392.1"/>
    <property type="molecule type" value="Genomic_DNA"/>
</dbReference>
<dbReference type="SUPFAM" id="SSF50156">
    <property type="entry name" value="PDZ domain-like"/>
    <property type="match status" value="1"/>
</dbReference>
<evidence type="ECO:0000259" key="13">
    <source>
        <dbReference type="PROSITE" id="PS50106"/>
    </source>
</evidence>
<feature type="region of interest" description="Disordered" evidence="12">
    <location>
        <begin position="981"/>
        <end position="1005"/>
    </location>
</feature>
<proteinExistence type="inferred from homology"/>
<evidence type="ECO:0000256" key="8">
    <source>
        <dbReference type="ARBA" id="ARBA00037822"/>
    </source>
</evidence>
<evidence type="ECO:0000256" key="7">
    <source>
        <dbReference type="ARBA" id="ARBA00023273"/>
    </source>
</evidence>
<feature type="coiled-coil region" evidence="11">
    <location>
        <begin position="705"/>
        <end position="732"/>
    </location>
</feature>
<name>A0AA39FKQ8_9HYME</name>
<evidence type="ECO:0000256" key="1">
    <source>
        <dbReference type="ARBA" id="ARBA00004611"/>
    </source>
</evidence>
<dbReference type="PROSITE" id="PS50106">
    <property type="entry name" value="PDZ"/>
    <property type="match status" value="1"/>
</dbReference>
<gene>
    <name evidence="14" type="ORF">PV328_009130</name>
</gene>
<comment type="subcellular location">
    <subcellularLocation>
        <location evidence="8">Cell projection</location>
        <location evidence="8">Kinocilium</location>
    </subcellularLocation>
    <subcellularLocation>
        <location evidence="1">Cytoplasm</location>
        <location evidence="1">Cytoskeleton</location>
        <location evidence="1">Flagellum axoneme</location>
    </subcellularLocation>
</comment>
<evidence type="ECO:0000256" key="2">
    <source>
        <dbReference type="ARBA" id="ARBA00022490"/>
    </source>
</evidence>
<dbReference type="Gene3D" id="2.30.42.10">
    <property type="match status" value="1"/>
</dbReference>
<keyword evidence="5" id="KW-0969">Cilium</keyword>
<dbReference type="GO" id="GO:0060091">
    <property type="term" value="C:kinocilium"/>
    <property type="evidence" value="ECO:0007669"/>
    <property type="project" value="UniProtKB-SubCell"/>
</dbReference>
<evidence type="ECO:0000256" key="9">
    <source>
        <dbReference type="ARBA" id="ARBA00038319"/>
    </source>
</evidence>
<keyword evidence="7" id="KW-0966">Cell projection</keyword>
<keyword evidence="2" id="KW-0963">Cytoplasm</keyword>
<accession>A0AA39FKQ8</accession>
<dbReference type="Proteomes" id="UP001168990">
    <property type="component" value="Unassembled WGS sequence"/>
</dbReference>
<dbReference type="SMART" id="SM00228">
    <property type="entry name" value="PDZ"/>
    <property type="match status" value="1"/>
</dbReference>
<dbReference type="GO" id="GO:0035082">
    <property type="term" value="P:axoneme assembly"/>
    <property type="evidence" value="ECO:0007669"/>
    <property type="project" value="InterPro"/>
</dbReference>
<evidence type="ECO:0000256" key="6">
    <source>
        <dbReference type="ARBA" id="ARBA00023212"/>
    </source>
</evidence>
<dbReference type="InterPro" id="IPR055316">
    <property type="entry name" value="RSP9"/>
</dbReference>
<feature type="region of interest" description="Disordered" evidence="12">
    <location>
        <begin position="861"/>
        <end position="883"/>
    </location>
</feature>
<evidence type="ECO:0000313" key="15">
    <source>
        <dbReference type="Proteomes" id="UP001168990"/>
    </source>
</evidence>